<comment type="caution">
    <text evidence="1">The sequence shown here is derived from an EMBL/GenBank/DDBJ whole genome shotgun (WGS) entry which is preliminary data.</text>
</comment>
<keyword evidence="2" id="KW-1185">Reference proteome</keyword>
<organism evidence="1 2">
    <name type="scientific">Lusitaniella coriacea LEGE 07157</name>
    <dbReference type="NCBI Taxonomy" id="945747"/>
    <lineage>
        <taxon>Bacteria</taxon>
        <taxon>Bacillati</taxon>
        <taxon>Cyanobacteriota</taxon>
        <taxon>Cyanophyceae</taxon>
        <taxon>Spirulinales</taxon>
        <taxon>Lusitaniellaceae</taxon>
        <taxon>Lusitaniella</taxon>
    </lineage>
</organism>
<sequence length="111" mass="13061">MHTIPIQTYEKNGKALFSRLSAQKVLKVHHRRTWRSHLQAVGINPDDNPTLTWSDIKHLLALQLFLQARNGVHSVYQFSRIFREGLLDAALTRFQIDLDTEFRRLKNGYYQ</sequence>
<protein>
    <submittedName>
        <fullName evidence="1">Uncharacterized protein</fullName>
    </submittedName>
</protein>
<dbReference type="EMBL" id="JADEWZ010000022">
    <property type="protein sequence ID" value="MBE9117217.1"/>
    <property type="molecule type" value="Genomic_DNA"/>
</dbReference>
<evidence type="ECO:0000313" key="1">
    <source>
        <dbReference type="EMBL" id="MBE9117217.1"/>
    </source>
</evidence>
<name>A0A8J7DXI2_9CYAN</name>
<dbReference type="AlphaFoldDB" id="A0A8J7DXI2"/>
<reference evidence="1" key="1">
    <citation type="submission" date="2020-10" db="EMBL/GenBank/DDBJ databases">
        <authorList>
            <person name="Castelo-Branco R."/>
            <person name="Eusebio N."/>
            <person name="Adriana R."/>
            <person name="Vieira A."/>
            <person name="Brugerolle De Fraissinette N."/>
            <person name="Rezende De Castro R."/>
            <person name="Schneider M.P."/>
            <person name="Vasconcelos V."/>
            <person name="Leao P.N."/>
        </authorList>
    </citation>
    <scope>NUCLEOTIDE SEQUENCE</scope>
    <source>
        <strain evidence="1">LEGE 07157</strain>
    </source>
</reference>
<dbReference type="Proteomes" id="UP000654482">
    <property type="component" value="Unassembled WGS sequence"/>
</dbReference>
<evidence type="ECO:0000313" key="2">
    <source>
        <dbReference type="Proteomes" id="UP000654482"/>
    </source>
</evidence>
<gene>
    <name evidence="1" type="ORF">IQ249_15055</name>
</gene>
<accession>A0A8J7DXI2</accession>
<dbReference type="RefSeq" id="WP_194030308.1">
    <property type="nucleotide sequence ID" value="NZ_JADEWZ010000022.1"/>
</dbReference>
<proteinExistence type="predicted"/>